<dbReference type="PANTHER" id="PTHR21221">
    <property type="entry name" value="UREIDOGLYCOLATE HYDROLASE"/>
    <property type="match status" value="1"/>
</dbReference>
<evidence type="ECO:0000256" key="3">
    <source>
        <dbReference type="ARBA" id="ARBA00023239"/>
    </source>
</evidence>
<accession>A0A317MXH2</accession>
<protein>
    <recommendedName>
        <fullName evidence="5">Ureidoglycolate lyase</fullName>
        <ecNumber evidence="5">4.3.2.3</ecNumber>
    </recommendedName>
    <alternativeName>
        <fullName evidence="5">Ureidoglycolatase</fullName>
    </alternativeName>
</protein>
<dbReference type="GO" id="GO:0006145">
    <property type="term" value="P:purine nucleobase catabolic process"/>
    <property type="evidence" value="ECO:0007669"/>
    <property type="project" value="UniProtKB-UniRule"/>
</dbReference>
<sequence>METTIALRALMVEPLSREAFAPFGEVIETAGATHYPINQGSTERFHDLARVDVVGGRTLINIFRGQPFHLPVEVRLLERHPLGSQAFVPIDGQRMLIVVAPPGELDESAIRAFISTPWQGVNYATGTWHHPLLTLAARGDFLVVDRGGPGDNCEERLLAQPRRIESLPV</sequence>
<keyword evidence="3 5" id="KW-0456">Lyase</keyword>
<evidence type="ECO:0000256" key="4">
    <source>
        <dbReference type="ARBA" id="ARBA00047684"/>
    </source>
</evidence>
<dbReference type="Gene3D" id="2.60.120.480">
    <property type="entry name" value="Ureidoglycolate hydrolase"/>
    <property type="match status" value="1"/>
</dbReference>
<dbReference type="InterPro" id="IPR023525">
    <property type="entry name" value="Ureidogly_lyase_bac"/>
</dbReference>
<dbReference type="GO" id="GO:0000256">
    <property type="term" value="P:allantoin catabolic process"/>
    <property type="evidence" value="ECO:0007669"/>
    <property type="project" value="UniProtKB-UniRule"/>
</dbReference>
<dbReference type="InterPro" id="IPR007247">
    <property type="entry name" value="Ureidogly_lyase"/>
</dbReference>
<keyword evidence="7" id="KW-1185">Reference proteome</keyword>
<dbReference type="PIRSF" id="PIRSF017306">
    <property type="entry name" value="Ureidogly_hydro"/>
    <property type="match status" value="1"/>
</dbReference>
<dbReference type="UniPathway" id="UPA00395"/>
<dbReference type="AlphaFoldDB" id="A0A317MXH2"/>
<dbReference type="NCBIfam" id="NF009932">
    <property type="entry name" value="PRK13395.1"/>
    <property type="match status" value="1"/>
</dbReference>
<dbReference type="CDD" id="cd20298">
    <property type="entry name" value="cupin_UAH"/>
    <property type="match status" value="1"/>
</dbReference>
<dbReference type="OrthoDB" id="9804602at2"/>
<evidence type="ECO:0000256" key="2">
    <source>
        <dbReference type="ARBA" id="ARBA00022631"/>
    </source>
</evidence>
<gene>
    <name evidence="5" type="primary">allA</name>
    <name evidence="6" type="ORF">C7443_10326</name>
</gene>
<dbReference type="InterPro" id="IPR011051">
    <property type="entry name" value="RmlC_Cupin_sf"/>
</dbReference>
<keyword evidence="2 5" id="KW-0659">Purine metabolism</keyword>
<comment type="cofactor">
    <cofactor evidence="5">
        <name>Ni(2+)</name>
        <dbReference type="ChEBI" id="CHEBI:49786"/>
    </cofactor>
</comment>
<evidence type="ECO:0000313" key="7">
    <source>
        <dbReference type="Proteomes" id="UP000246569"/>
    </source>
</evidence>
<dbReference type="SUPFAM" id="SSF51182">
    <property type="entry name" value="RmlC-like cupins"/>
    <property type="match status" value="1"/>
</dbReference>
<evidence type="ECO:0000256" key="1">
    <source>
        <dbReference type="ARBA" id="ARBA00011738"/>
    </source>
</evidence>
<evidence type="ECO:0000256" key="5">
    <source>
        <dbReference type="HAMAP-Rule" id="MF_00616"/>
    </source>
</evidence>
<dbReference type="RefSeq" id="WP_110017618.1">
    <property type="nucleotide sequence ID" value="NZ_QGTJ01000003.1"/>
</dbReference>
<comment type="subunit">
    <text evidence="1 5">Homodimer.</text>
</comment>
<dbReference type="EC" id="4.3.2.3" evidence="5"/>
<dbReference type="PANTHER" id="PTHR21221:SF1">
    <property type="entry name" value="UREIDOGLYCOLATE LYASE"/>
    <property type="match status" value="1"/>
</dbReference>
<comment type="similarity">
    <text evidence="5">Belongs to the ureidoglycolate lyase family.</text>
</comment>
<proteinExistence type="inferred from homology"/>
<dbReference type="Proteomes" id="UP000246569">
    <property type="component" value="Unassembled WGS sequence"/>
</dbReference>
<comment type="function">
    <text evidence="5">Catalyzes the catabolism of the allantoin degradation intermediate (S)-ureidoglycolate, generating urea and glyoxylate. Involved in the utilization of allantoin as nitrogen source.</text>
</comment>
<name>A0A317MXH2_9GAMM</name>
<dbReference type="GO" id="GO:0004848">
    <property type="term" value="F:ureidoglycolate hydrolase activity"/>
    <property type="evidence" value="ECO:0007669"/>
    <property type="project" value="InterPro"/>
</dbReference>
<comment type="caution">
    <text evidence="6">The sequence shown here is derived from an EMBL/GenBank/DDBJ whole genome shotgun (WGS) entry which is preliminary data.</text>
</comment>
<comment type="catalytic activity">
    <reaction evidence="4 5">
        <text>(S)-ureidoglycolate = urea + glyoxylate</text>
        <dbReference type="Rhea" id="RHEA:11304"/>
        <dbReference type="ChEBI" id="CHEBI:16199"/>
        <dbReference type="ChEBI" id="CHEBI:36655"/>
        <dbReference type="ChEBI" id="CHEBI:57296"/>
        <dbReference type="EC" id="4.3.2.3"/>
    </reaction>
</comment>
<dbReference type="EMBL" id="QGTJ01000003">
    <property type="protein sequence ID" value="PWV63102.1"/>
    <property type="molecule type" value="Genomic_DNA"/>
</dbReference>
<evidence type="ECO:0000313" key="6">
    <source>
        <dbReference type="EMBL" id="PWV63102.1"/>
    </source>
</evidence>
<dbReference type="Pfam" id="PF04115">
    <property type="entry name" value="Ureidogly_lyase"/>
    <property type="match status" value="1"/>
</dbReference>
<dbReference type="InterPro" id="IPR024060">
    <property type="entry name" value="Ureidoglycolate_lyase_dom_sf"/>
</dbReference>
<reference evidence="6 7" key="1">
    <citation type="submission" date="2018-05" db="EMBL/GenBank/DDBJ databases">
        <title>Genomic Encyclopedia of Type Strains, Phase IV (KMG-IV): sequencing the most valuable type-strain genomes for metagenomic binning, comparative biology and taxonomic classification.</title>
        <authorList>
            <person name="Goeker M."/>
        </authorList>
    </citation>
    <scope>NUCLEOTIDE SEQUENCE [LARGE SCALE GENOMIC DNA]</scope>
    <source>
        <strain evidence="6 7">DSM 23606</strain>
    </source>
</reference>
<dbReference type="HAMAP" id="MF_00616">
    <property type="entry name" value="Ureidogly_lyase"/>
    <property type="match status" value="1"/>
</dbReference>
<organism evidence="6 7">
    <name type="scientific">Plasticicumulans acidivorans</name>
    <dbReference type="NCBI Taxonomy" id="886464"/>
    <lineage>
        <taxon>Bacteria</taxon>
        <taxon>Pseudomonadati</taxon>
        <taxon>Pseudomonadota</taxon>
        <taxon>Gammaproteobacteria</taxon>
        <taxon>Candidatus Competibacteraceae</taxon>
        <taxon>Plasticicumulans</taxon>
    </lineage>
</organism>
<dbReference type="GO" id="GO:0050385">
    <property type="term" value="F:ureidoglycolate lyase activity"/>
    <property type="evidence" value="ECO:0007669"/>
    <property type="project" value="UniProtKB-UniRule"/>
</dbReference>
<dbReference type="InterPro" id="IPR047233">
    <property type="entry name" value="UAH_cupin"/>
</dbReference>
<comment type="pathway">
    <text evidence="5">Nitrogen metabolism; (S)-allantoin degradation.</text>
</comment>